<organism evidence="5 6">
    <name type="scientific">Lactococcus termiticola</name>
    <dbReference type="NCBI Taxonomy" id="2169526"/>
    <lineage>
        <taxon>Bacteria</taxon>
        <taxon>Bacillati</taxon>
        <taxon>Bacillota</taxon>
        <taxon>Bacilli</taxon>
        <taxon>Lactobacillales</taxon>
        <taxon>Streptococcaceae</taxon>
        <taxon>Lactococcus</taxon>
    </lineage>
</organism>
<dbReference type="InterPro" id="IPR036390">
    <property type="entry name" value="WH_DNA-bd_sf"/>
</dbReference>
<evidence type="ECO:0000256" key="2">
    <source>
        <dbReference type="ARBA" id="ARBA00023125"/>
    </source>
</evidence>
<dbReference type="PROSITE" id="PS50995">
    <property type="entry name" value="HTH_MARR_2"/>
    <property type="match status" value="1"/>
</dbReference>
<proteinExistence type="predicted"/>
<dbReference type="InterPro" id="IPR000835">
    <property type="entry name" value="HTH_MarR-typ"/>
</dbReference>
<comment type="caution">
    <text evidence="5">The sequence shown here is derived from an EMBL/GenBank/DDBJ whole genome shotgun (WGS) entry which is preliminary data.</text>
</comment>
<dbReference type="GO" id="GO:0003700">
    <property type="term" value="F:DNA-binding transcription factor activity"/>
    <property type="evidence" value="ECO:0007669"/>
    <property type="project" value="InterPro"/>
</dbReference>
<feature type="domain" description="HTH marR-type" evidence="4">
    <location>
        <begin position="4"/>
        <end position="141"/>
    </location>
</feature>
<protein>
    <submittedName>
        <fullName evidence="5">MarR family transcriptional regulator</fullName>
    </submittedName>
</protein>
<dbReference type="InterPro" id="IPR036388">
    <property type="entry name" value="WH-like_DNA-bd_sf"/>
</dbReference>
<keyword evidence="3" id="KW-0804">Transcription</keyword>
<dbReference type="AlphaFoldDB" id="A0A2R5HE29"/>
<dbReference type="GO" id="GO:0003677">
    <property type="term" value="F:DNA binding"/>
    <property type="evidence" value="ECO:0007669"/>
    <property type="project" value="UniProtKB-KW"/>
</dbReference>
<sequence>MTKQAEIMTELTDIFNKNNRLRKPLMEKAFEGLSLSEIEALEIIGQIKQVNVTKLARALYMTRGAASKISKKLLAKGMIRDYSSAENKKEIYFELTPQGQAVNDQHEGLHKDFLAQDKVVFDELSPEEFKFLEKFLKDYNSHLDRLLKEGLA</sequence>
<reference evidence="5 6" key="1">
    <citation type="journal article" date="2018" name="Genome Announc.">
        <title>Draft Genome Sequence of Lactococcus sp. Strain NtB2 (JCM 32569), Isolated from the Gut of the Higher Termite Nasutitermes takasagoensis.</title>
        <authorList>
            <person name="Noda S."/>
            <person name="Aihara C."/>
            <person name="Yuki M."/>
            <person name="Ohkuma M."/>
        </authorList>
    </citation>
    <scope>NUCLEOTIDE SEQUENCE [LARGE SCALE GENOMIC DNA]</scope>
    <source>
        <strain evidence="5 6">NtB2</strain>
    </source>
</reference>
<keyword evidence="1" id="KW-0805">Transcription regulation</keyword>
<keyword evidence="2" id="KW-0238">DNA-binding</keyword>
<dbReference type="Proteomes" id="UP000245021">
    <property type="component" value="Unassembled WGS sequence"/>
</dbReference>
<evidence type="ECO:0000256" key="3">
    <source>
        <dbReference type="ARBA" id="ARBA00023163"/>
    </source>
</evidence>
<evidence type="ECO:0000313" key="6">
    <source>
        <dbReference type="Proteomes" id="UP000245021"/>
    </source>
</evidence>
<dbReference type="RefSeq" id="WP_109245071.1">
    <property type="nucleotide sequence ID" value="NZ_BFFO01000001.1"/>
</dbReference>
<dbReference type="OrthoDB" id="5358347at2"/>
<gene>
    <name evidence="5" type="primary">marR_1</name>
    <name evidence="5" type="ORF">NtB2_00190</name>
</gene>
<name>A0A2R5HE29_9LACT</name>
<dbReference type="PANTHER" id="PTHR35790:SF4">
    <property type="entry name" value="HTH-TYPE TRANSCRIPTIONAL REGULATOR PCHR"/>
    <property type="match status" value="1"/>
</dbReference>
<evidence type="ECO:0000313" key="5">
    <source>
        <dbReference type="EMBL" id="GBG96086.1"/>
    </source>
</evidence>
<dbReference type="Pfam" id="PF01047">
    <property type="entry name" value="MarR"/>
    <property type="match status" value="1"/>
</dbReference>
<dbReference type="SUPFAM" id="SSF46785">
    <property type="entry name" value="Winged helix' DNA-binding domain"/>
    <property type="match status" value="1"/>
</dbReference>
<evidence type="ECO:0000259" key="4">
    <source>
        <dbReference type="PROSITE" id="PS50995"/>
    </source>
</evidence>
<dbReference type="SMART" id="SM00347">
    <property type="entry name" value="HTH_MARR"/>
    <property type="match status" value="1"/>
</dbReference>
<keyword evidence="6" id="KW-1185">Reference proteome</keyword>
<dbReference type="PANTHER" id="PTHR35790">
    <property type="entry name" value="HTH-TYPE TRANSCRIPTIONAL REGULATOR PCHR"/>
    <property type="match status" value="1"/>
</dbReference>
<dbReference type="EMBL" id="BFFO01000001">
    <property type="protein sequence ID" value="GBG96086.1"/>
    <property type="molecule type" value="Genomic_DNA"/>
</dbReference>
<accession>A0A2R5HE29</accession>
<dbReference type="InterPro" id="IPR052067">
    <property type="entry name" value="Metal_resp_HTH_trans_reg"/>
</dbReference>
<dbReference type="Gene3D" id="1.10.10.10">
    <property type="entry name" value="Winged helix-like DNA-binding domain superfamily/Winged helix DNA-binding domain"/>
    <property type="match status" value="1"/>
</dbReference>
<evidence type="ECO:0000256" key="1">
    <source>
        <dbReference type="ARBA" id="ARBA00023015"/>
    </source>
</evidence>